<dbReference type="GO" id="GO:0045144">
    <property type="term" value="P:meiotic sister chromatid segregation"/>
    <property type="evidence" value="ECO:0007669"/>
    <property type="project" value="TreeGrafter"/>
</dbReference>
<keyword evidence="4" id="KW-0540">Nuclease</keyword>
<dbReference type="AlphaFoldDB" id="A0A9P4Z110"/>
<dbReference type="Gene3D" id="3.90.1150.80">
    <property type="match status" value="1"/>
</dbReference>
<dbReference type="GO" id="GO:0033551">
    <property type="term" value="C:monopolin complex"/>
    <property type="evidence" value="ECO:0007669"/>
    <property type="project" value="InterPro"/>
</dbReference>
<feature type="compositionally biased region" description="Polar residues" evidence="2">
    <location>
        <begin position="64"/>
        <end position="89"/>
    </location>
</feature>
<evidence type="ECO:0000313" key="4">
    <source>
        <dbReference type="EMBL" id="KAF4125308.1"/>
    </source>
</evidence>
<name>A0A9P4Z110_9HYPO</name>
<proteinExistence type="predicted"/>
<keyword evidence="1" id="KW-0175">Coiled coil</keyword>
<keyword evidence="4" id="KW-0378">Hydrolase</keyword>
<dbReference type="Proteomes" id="UP000749293">
    <property type="component" value="Unassembled WGS sequence"/>
</dbReference>
<dbReference type="EMBL" id="JAANYQ010000003">
    <property type="protein sequence ID" value="KAF4125308.1"/>
    <property type="molecule type" value="Genomic_DNA"/>
</dbReference>
<dbReference type="FunFam" id="3.90.1150.80:FF:000001">
    <property type="entry name" value="Chromosome segregation protein (Pcs1)"/>
    <property type="match status" value="1"/>
</dbReference>
<evidence type="ECO:0000256" key="1">
    <source>
        <dbReference type="SAM" id="Coils"/>
    </source>
</evidence>
<evidence type="ECO:0000313" key="5">
    <source>
        <dbReference type="Proteomes" id="UP000749293"/>
    </source>
</evidence>
<dbReference type="RefSeq" id="XP_035323960.1">
    <property type="nucleotide sequence ID" value="XM_035466123.1"/>
</dbReference>
<feature type="coiled-coil region" evidence="1">
    <location>
        <begin position="291"/>
        <end position="332"/>
    </location>
</feature>
<dbReference type="GO" id="GO:0051315">
    <property type="term" value="P:attachment of mitotic spindle microtubules to kinetochore"/>
    <property type="evidence" value="ECO:0007669"/>
    <property type="project" value="TreeGrafter"/>
</dbReference>
<dbReference type="GeneID" id="55970376"/>
<dbReference type="Pfam" id="PF12539">
    <property type="entry name" value="Csm1"/>
    <property type="match status" value="1"/>
</dbReference>
<feature type="domain" description="Monopolin complex subunit Csm1/Pcs1 C-terminal" evidence="3">
    <location>
        <begin position="361"/>
        <end position="448"/>
    </location>
</feature>
<dbReference type="OrthoDB" id="2431049at2759"/>
<evidence type="ECO:0000259" key="3">
    <source>
        <dbReference type="Pfam" id="PF12539"/>
    </source>
</evidence>
<dbReference type="GO" id="GO:0005730">
    <property type="term" value="C:nucleolus"/>
    <property type="evidence" value="ECO:0007669"/>
    <property type="project" value="TreeGrafter"/>
</dbReference>
<feature type="compositionally biased region" description="Basic and acidic residues" evidence="2">
    <location>
        <begin position="92"/>
        <end position="103"/>
    </location>
</feature>
<dbReference type="InterPro" id="IPR040349">
    <property type="entry name" value="Csm1/Pcs1"/>
</dbReference>
<reference evidence="4" key="1">
    <citation type="submission" date="2020-03" db="EMBL/GenBank/DDBJ databases">
        <title>Site-based positive gene gene selection in Geosmithia morbida across the United States reveals a broad range of putative effectors and factors for local host and environmental adapation.</title>
        <authorList>
            <person name="Onufrak A."/>
            <person name="Murdoch R.W."/>
            <person name="Gazis R."/>
            <person name="Huff M."/>
            <person name="Staton M."/>
            <person name="Klingeman W."/>
            <person name="Hadziabdic D."/>
        </authorList>
    </citation>
    <scope>NUCLEOTIDE SEQUENCE</scope>
    <source>
        <strain evidence="4">1262</strain>
    </source>
</reference>
<accession>A0A9P4Z110</accession>
<organism evidence="4 5">
    <name type="scientific">Geosmithia morbida</name>
    <dbReference type="NCBI Taxonomy" id="1094350"/>
    <lineage>
        <taxon>Eukaryota</taxon>
        <taxon>Fungi</taxon>
        <taxon>Dikarya</taxon>
        <taxon>Ascomycota</taxon>
        <taxon>Pezizomycotina</taxon>
        <taxon>Sordariomycetes</taxon>
        <taxon>Hypocreomycetidae</taxon>
        <taxon>Hypocreales</taxon>
        <taxon>Bionectriaceae</taxon>
        <taxon>Geosmithia</taxon>
    </lineage>
</organism>
<feature type="compositionally biased region" description="Basic and acidic residues" evidence="2">
    <location>
        <begin position="140"/>
        <end position="154"/>
    </location>
</feature>
<feature type="region of interest" description="Disordered" evidence="2">
    <location>
        <begin position="1"/>
        <end position="202"/>
    </location>
</feature>
<protein>
    <submittedName>
        <fullName evidence="4">DNA repair exonuclease SbcCD ATPase subunit</fullName>
    </submittedName>
</protein>
<evidence type="ECO:0000256" key="2">
    <source>
        <dbReference type="SAM" id="MobiDB-lite"/>
    </source>
</evidence>
<dbReference type="GO" id="GO:0004527">
    <property type="term" value="F:exonuclease activity"/>
    <property type="evidence" value="ECO:0007669"/>
    <property type="project" value="UniProtKB-KW"/>
</dbReference>
<dbReference type="GO" id="GO:0072686">
    <property type="term" value="C:mitotic spindle"/>
    <property type="evidence" value="ECO:0007669"/>
    <property type="project" value="TreeGrafter"/>
</dbReference>
<gene>
    <name evidence="4" type="ORF">GMORB2_4148</name>
</gene>
<sequence>MPRVRAGPGFSGLIGSDSEPDFDNFHTAVSSSSLAPGKSMGITKSRGRPLANAHKVTKPAPKGVQQTNGTATARQALQDKTGSADTNGRSCRHADNSHMEPDLVKPTQPARARPKTTSIAPTKASYKPTTTQGPPPKAQHVPEEDAFETGREESMEVDEIGQVERKVEEEFEDKLEDDRVESVGPNRTGRKTSADDGSGDVSLRQQLEELGRRYESLESRYKELREVGVKEAERNYDRLKRQADENSAGKYYVRSFDSTHNTDTLFLTASSKLISELRAELAARSSLGRKLETTETRCDDLQVKVDQLSTSLSDARSEIKTLNTKLAAARNAEISAKVNGSTMKANGGFRGPPTEVVQTAQAKEDLYGDLTGLIVRGMKHEGKEDVFDCIQAGRNGTLHFKLALETADASGNYEDVQYTYRPQLDPGRDGELMDILPYYLLEEITFPRPHASKFYSRVTKSLSESLG</sequence>
<comment type="caution">
    <text evidence="4">The sequence shown here is derived from an EMBL/GenBank/DDBJ whole genome shotgun (WGS) entry which is preliminary data.</text>
</comment>
<dbReference type="PANTHER" id="PTHR28006">
    <property type="entry name" value="MONOPOLIN COMPLEX SUBUNIT CSM1"/>
    <property type="match status" value="1"/>
</dbReference>
<dbReference type="GO" id="GO:0034506">
    <property type="term" value="C:chromosome, centromeric core domain"/>
    <property type="evidence" value="ECO:0007669"/>
    <property type="project" value="TreeGrafter"/>
</dbReference>
<keyword evidence="5" id="KW-1185">Reference proteome</keyword>
<dbReference type="InterPro" id="IPR020981">
    <property type="entry name" value="Csm1/Pcs1_C"/>
</dbReference>
<dbReference type="InterPro" id="IPR038608">
    <property type="entry name" value="Csm1/Pcs1_C_sf"/>
</dbReference>
<dbReference type="GO" id="GO:1990644">
    <property type="term" value="F:microtubule site clamp"/>
    <property type="evidence" value="ECO:0007669"/>
    <property type="project" value="TreeGrafter"/>
</dbReference>
<dbReference type="CDD" id="cd23787">
    <property type="entry name" value="RWD_CSM1"/>
    <property type="match status" value="1"/>
</dbReference>
<dbReference type="PANTHER" id="PTHR28006:SF1">
    <property type="entry name" value="MONOPOLIN COMPLEX SUBUNIT CSM1"/>
    <property type="match status" value="1"/>
</dbReference>
<keyword evidence="4" id="KW-0269">Exonuclease</keyword>